<keyword evidence="2" id="KW-0472">Membrane</keyword>
<keyword evidence="4" id="KW-1185">Reference proteome</keyword>
<name>A0A8K0TM00_9PEZI</name>
<dbReference type="SUPFAM" id="SSF55298">
    <property type="entry name" value="YjgF-like"/>
    <property type="match status" value="1"/>
</dbReference>
<dbReference type="PANTHER" id="PTHR11803:SF42">
    <property type="entry name" value="MMF1"/>
    <property type="match status" value="1"/>
</dbReference>
<dbReference type="Gene3D" id="3.30.1330.40">
    <property type="entry name" value="RutC-like"/>
    <property type="match status" value="1"/>
</dbReference>
<dbReference type="Pfam" id="PF01042">
    <property type="entry name" value="Ribonuc_L-PSP"/>
    <property type="match status" value="1"/>
</dbReference>
<proteinExistence type="inferred from homology"/>
<organism evidence="3 4">
    <name type="scientific">Plectosphaerella cucumerina</name>
    <dbReference type="NCBI Taxonomy" id="40658"/>
    <lineage>
        <taxon>Eukaryota</taxon>
        <taxon>Fungi</taxon>
        <taxon>Dikarya</taxon>
        <taxon>Ascomycota</taxon>
        <taxon>Pezizomycotina</taxon>
        <taxon>Sordariomycetes</taxon>
        <taxon>Hypocreomycetidae</taxon>
        <taxon>Glomerellales</taxon>
        <taxon>Plectosphaerellaceae</taxon>
        <taxon>Plectosphaerella</taxon>
    </lineage>
</organism>
<dbReference type="PANTHER" id="PTHR11803">
    <property type="entry name" value="2-IMINOBUTANOATE/2-IMINOPROPANOATE DEAMINASE RIDA"/>
    <property type="match status" value="1"/>
</dbReference>
<dbReference type="GO" id="GO:0005739">
    <property type="term" value="C:mitochondrion"/>
    <property type="evidence" value="ECO:0007669"/>
    <property type="project" value="TreeGrafter"/>
</dbReference>
<dbReference type="EMBL" id="JAGPXD010000001">
    <property type="protein sequence ID" value="KAH7374648.1"/>
    <property type="molecule type" value="Genomic_DNA"/>
</dbReference>
<sequence length="134" mass="14491">MSPSRVGVFADDAPVLRPGVYTPAIIANGFVFTSGVLGADPMTKKMVDGTMVDRFHQIMRNLKQILEKAGSGIEHVVEVSVFLTDIDDADALSPAYVQYWGDLMPARTCVAVKQLPYGSDIEIKCVAVQASKET</sequence>
<dbReference type="OrthoDB" id="309640at2759"/>
<comment type="similarity">
    <text evidence="1">Belongs to the RutC family.</text>
</comment>
<protein>
    <submittedName>
        <fullName evidence="3">Endoribonuclease L-PSP/chorismate mutase-like protein</fullName>
    </submittedName>
</protein>
<dbReference type="InterPro" id="IPR035959">
    <property type="entry name" value="RutC-like_sf"/>
</dbReference>
<evidence type="ECO:0000256" key="1">
    <source>
        <dbReference type="ARBA" id="ARBA00010552"/>
    </source>
</evidence>
<dbReference type="CDD" id="cd00448">
    <property type="entry name" value="YjgF_YER057c_UK114_family"/>
    <property type="match status" value="1"/>
</dbReference>
<evidence type="ECO:0000313" key="4">
    <source>
        <dbReference type="Proteomes" id="UP000813385"/>
    </source>
</evidence>
<keyword evidence="2" id="KW-0812">Transmembrane</keyword>
<dbReference type="GO" id="GO:0019239">
    <property type="term" value="F:deaminase activity"/>
    <property type="evidence" value="ECO:0007669"/>
    <property type="project" value="TreeGrafter"/>
</dbReference>
<evidence type="ECO:0000256" key="2">
    <source>
        <dbReference type="SAM" id="Phobius"/>
    </source>
</evidence>
<accession>A0A8K0TM00</accession>
<reference evidence="3" key="1">
    <citation type="journal article" date="2021" name="Nat. Commun.">
        <title>Genetic determinants of endophytism in the Arabidopsis root mycobiome.</title>
        <authorList>
            <person name="Mesny F."/>
            <person name="Miyauchi S."/>
            <person name="Thiergart T."/>
            <person name="Pickel B."/>
            <person name="Atanasova L."/>
            <person name="Karlsson M."/>
            <person name="Huettel B."/>
            <person name="Barry K.W."/>
            <person name="Haridas S."/>
            <person name="Chen C."/>
            <person name="Bauer D."/>
            <person name="Andreopoulos W."/>
            <person name="Pangilinan J."/>
            <person name="LaButti K."/>
            <person name="Riley R."/>
            <person name="Lipzen A."/>
            <person name="Clum A."/>
            <person name="Drula E."/>
            <person name="Henrissat B."/>
            <person name="Kohler A."/>
            <person name="Grigoriev I.V."/>
            <person name="Martin F.M."/>
            <person name="Hacquard S."/>
        </authorList>
    </citation>
    <scope>NUCLEOTIDE SEQUENCE</scope>
    <source>
        <strain evidence="3">MPI-CAGE-AT-0016</strain>
    </source>
</reference>
<dbReference type="FunFam" id="3.30.1330.40:FF:000001">
    <property type="entry name" value="L-PSP family endoribonuclease"/>
    <property type="match status" value="1"/>
</dbReference>
<evidence type="ECO:0000313" key="3">
    <source>
        <dbReference type="EMBL" id="KAH7374648.1"/>
    </source>
</evidence>
<dbReference type="InterPro" id="IPR006175">
    <property type="entry name" value="YjgF/YER057c/UK114"/>
</dbReference>
<keyword evidence="2" id="KW-1133">Transmembrane helix</keyword>
<comment type="caution">
    <text evidence="3">The sequence shown here is derived from an EMBL/GenBank/DDBJ whole genome shotgun (WGS) entry which is preliminary data.</text>
</comment>
<dbReference type="GO" id="GO:0005829">
    <property type="term" value="C:cytosol"/>
    <property type="evidence" value="ECO:0007669"/>
    <property type="project" value="TreeGrafter"/>
</dbReference>
<gene>
    <name evidence="3" type="ORF">B0T11DRAFT_217836</name>
</gene>
<feature type="transmembrane region" description="Helical" evidence="2">
    <location>
        <begin position="20"/>
        <end position="39"/>
    </location>
</feature>
<dbReference type="Proteomes" id="UP000813385">
    <property type="component" value="Unassembled WGS sequence"/>
</dbReference>
<dbReference type="AlphaFoldDB" id="A0A8K0TM00"/>